<name>A0ABT0IMT2_9HYPH</name>
<feature type="transmembrane region" description="Helical" evidence="5">
    <location>
        <begin position="36"/>
        <end position="57"/>
    </location>
</feature>
<keyword evidence="3" id="KW-0807">Transducer</keyword>
<feature type="domain" description="Methyl-accepting transducer" evidence="6">
    <location>
        <begin position="192"/>
        <end position="419"/>
    </location>
</feature>
<comment type="similarity">
    <text evidence="2">Belongs to the methyl-accepting chemotaxis (MCP) protein family.</text>
</comment>
<evidence type="ECO:0000256" key="5">
    <source>
        <dbReference type="SAM" id="Phobius"/>
    </source>
</evidence>
<evidence type="ECO:0000256" key="3">
    <source>
        <dbReference type="PROSITE-ProRule" id="PRU00284"/>
    </source>
</evidence>
<comment type="caution">
    <text evidence="8">The sequence shown here is derived from an EMBL/GenBank/DDBJ whole genome shotgun (WGS) entry which is preliminary data.</text>
</comment>
<accession>A0ABT0IMT2</accession>
<evidence type="ECO:0000256" key="1">
    <source>
        <dbReference type="ARBA" id="ARBA00022500"/>
    </source>
</evidence>
<organism evidence="8 9">
    <name type="scientific">Neorhizobium turbinariae</name>
    <dbReference type="NCBI Taxonomy" id="2937795"/>
    <lineage>
        <taxon>Bacteria</taxon>
        <taxon>Pseudomonadati</taxon>
        <taxon>Pseudomonadota</taxon>
        <taxon>Alphaproteobacteria</taxon>
        <taxon>Hyphomicrobiales</taxon>
        <taxon>Rhizobiaceae</taxon>
        <taxon>Rhizobium/Agrobacterium group</taxon>
        <taxon>Neorhizobium</taxon>
    </lineage>
</organism>
<keyword evidence="5" id="KW-0812">Transmembrane</keyword>
<sequence>MHKKSLSLFARITAIFLGQMAMTGLAAHSLLTQPEALPRVFALVGLALTTMTAIMLLRHLLQPVAALADLADGSEDDAGKLASRHDDLGLVARELLRLRGEQMDRSAEDLDALEREKRAVEAIERDLHVTKAEAAYLKVVVDALDGGVRRLAVGDLTVRLTMPFPTEYEGLRADFNHAVNLLEDTLDRVGTGARVISASGAELEAGLAEATQAQARQVAANSSLGTDLDALAGGLKRWKMQSEHLAAIGHNANLDMRRPKEALGEVGAAMATLRAASSELRPAAQEIIDAAFQANILAMNLGIEASSVDEPRLTAIAEDIRDLAERASEAAKTVCAKARDVADAVDRGSNAADQAGREWDAMSIYLNALREQVTAVDHGAAKDAEAIVALRSRITALVGESSQQTCRLDGLSKTVSGFSRAARSVDHHATRFTPVTVVKPGGVTVPECVKPPKRGAHLRLVKS</sequence>
<evidence type="ECO:0000313" key="8">
    <source>
        <dbReference type="EMBL" id="MCK8779198.1"/>
    </source>
</evidence>
<dbReference type="Gene3D" id="1.10.287.950">
    <property type="entry name" value="Methyl-accepting chemotaxis protein"/>
    <property type="match status" value="1"/>
</dbReference>
<evidence type="ECO:0000259" key="6">
    <source>
        <dbReference type="PROSITE" id="PS50111"/>
    </source>
</evidence>
<keyword evidence="1" id="KW-0145">Chemotaxis</keyword>
<feature type="coiled-coil region" evidence="4">
    <location>
        <begin position="103"/>
        <end position="133"/>
    </location>
</feature>
<dbReference type="InterPro" id="IPR051310">
    <property type="entry name" value="MCP_chemotaxis"/>
</dbReference>
<dbReference type="PANTHER" id="PTHR43531:SF11">
    <property type="entry name" value="METHYL-ACCEPTING CHEMOTAXIS PROTEIN 3"/>
    <property type="match status" value="1"/>
</dbReference>
<reference evidence="8 9" key="1">
    <citation type="submission" date="2022-04" db="EMBL/GenBank/DDBJ databases">
        <title>Rhizobium coralii sp. nov., isolated from coral Turbinaria peltata.</title>
        <authorList>
            <person name="Sun H."/>
        </authorList>
    </citation>
    <scope>NUCLEOTIDE SEQUENCE [LARGE SCALE GENOMIC DNA]</scope>
    <source>
        <strain evidence="8 9">NTR19</strain>
    </source>
</reference>
<evidence type="ECO:0000259" key="7">
    <source>
        <dbReference type="PROSITE" id="PS50885"/>
    </source>
</evidence>
<keyword evidence="4" id="KW-0175">Coiled coil</keyword>
<dbReference type="SUPFAM" id="SSF58104">
    <property type="entry name" value="Methyl-accepting chemotaxis protein (MCP) signaling domain"/>
    <property type="match status" value="1"/>
</dbReference>
<dbReference type="EMBL" id="JALPRY010000004">
    <property type="protein sequence ID" value="MCK8779198.1"/>
    <property type="molecule type" value="Genomic_DNA"/>
</dbReference>
<dbReference type="RefSeq" id="WP_248681981.1">
    <property type="nucleotide sequence ID" value="NZ_JALPRY010000004.1"/>
</dbReference>
<evidence type="ECO:0000313" key="9">
    <source>
        <dbReference type="Proteomes" id="UP001202827"/>
    </source>
</evidence>
<dbReference type="InterPro" id="IPR003660">
    <property type="entry name" value="HAMP_dom"/>
</dbReference>
<keyword evidence="9" id="KW-1185">Reference proteome</keyword>
<protein>
    <submittedName>
        <fullName evidence="8">Methyl-accepting chemotaxis protein</fullName>
    </submittedName>
</protein>
<dbReference type="Proteomes" id="UP001202827">
    <property type="component" value="Unassembled WGS sequence"/>
</dbReference>
<dbReference type="PANTHER" id="PTHR43531">
    <property type="entry name" value="PROTEIN ICFG"/>
    <property type="match status" value="1"/>
</dbReference>
<dbReference type="PROSITE" id="PS50111">
    <property type="entry name" value="CHEMOTAXIS_TRANSDUC_2"/>
    <property type="match status" value="1"/>
</dbReference>
<dbReference type="InterPro" id="IPR004089">
    <property type="entry name" value="MCPsignal_dom"/>
</dbReference>
<evidence type="ECO:0000256" key="2">
    <source>
        <dbReference type="ARBA" id="ARBA00029447"/>
    </source>
</evidence>
<feature type="domain" description="HAMP" evidence="7">
    <location>
        <begin position="135"/>
        <end position="187"/>
    </location>
</feature>
<gene>
    <name evidence="8" type="ORF">M0654_04290</name>
</gene>
<proteinExistence type="inferred from homology"/>
<keyword evidence="5" id="KW-0472">Membrane</keyword>
<evidence type="ECO:0000256" key="4">
    <source>
        <dbReference type="SAM" id="Coils"/>
    </source>
</evidence>
<keyword evidence="5" id="KW-1133">Transmembrane helix</keyword>
<dbReference type="PROSITE" id="PS50885">
    <property type="entry name" value="HAMP"/>
    <property type="match status" value="1"/>
</dbReference>